<evidence type="ECO:0000313" key="3">
    <source>
        <dbReference type="EMBL" id="CAG9328579.1"/>
    </source>
</evidence>
<feature type="coiled-coil region" evidence="1">
    <location>
        <begin position="1397"/>
        <end position="1431"/>
    </location>
</feature>
<accession>A0AAU9JSJ5</accession>
<sequence length="1434" mass="168801">MIKNSEKHQKRPDRNSINEVVSNLQARIVALQNQYLNFVSFCVEMIKNHRLNVDHTLRLEPNTPRNLFDILAREGELLEQSLKAAGNMNTKMFEGKEFQKAFEQAQTDVLKILTEDMPKSYQKAYIHGIFNSLADICISQNRTRSFDSDLRQNLKESENKISQLMAELREVKEESRKKDIHVELMQEEIEKSNQTVKVYQTKISELSAKLMSKEDEIKLLMENTEKREEEDFGKSLNRLRKFRSPDGLDYRKTFSDTYEFQQDSIKNNEDLKRENSLLKERLLKVTKERDKYKNSNKSKEFDDYKIFYENLAEKLSELSIAIDKFIENSRYLYDPSAQAQITSFSNEYSEIMKKIIEIIRSKTKHKPRSSSPSKNKEIQLKIPNSQQGFESECTPTKDFGDLENEHKLIVERFMFEIKQLTDKNNILTRENENLKNKRNASQSKQREENLFTESQNSFDKNRAKRDFKAKEMTVLFEKEEEIKRLKAVIQYFEYKNKKPELRIQSEGKIKIDQPYRTQNVLEHIRKQLNDKEKENLILLDDINQARGQVRELEEMQNFKEKSFATIKENYEKMLSLNENAGKVASNYATTMADLTDKLENEKKNTLELKQIIELAKENKEKLESSIKFLNAKYNTEKEFYQKSLDEDEKKIKELSAIILEMKNFADLTEKYRAENIFYEKSLKENEAKIYEMEVTIENFEKNKKAAADDLKKLQIINNGLISEVKSLNLKYEFLKLKNEESIKKNQEAPKPQSLTIEKINTIDIGEEKYSTTDQATSLSSIFIKDNDFEEAHIKNLIISFFDDFHEKLKLKAFVENSIYQQLAKIENLTIKLLSIKEKMINKDKIISEFKENIKILENKLEISQLSCMKLEKEKNELNSEIDHLSHIYTSKIRENEDINKSLGSLRIENNTMKSELTKIAEENIKFKDENKNLQILNEKLNSEISKLKENSIEINNQSQKLAKELKNSEINFKLIEHEKENWKQKFEQKSTEYECLLQTSEQEKEKMLVELSNLKQSHMDENLQLKKNNEDLIFENSRLQSEIKKIDQQYEALKSHSNHEENKEKHDKKEQEIRTTIISIEGKNKQIASLLEENSKLKLKIHFLSEVPDKELRERLAVLTNRNRDLEQIIQNRSVDENATEIRKMKEIFTKQIEILTRDCETSQKLLQEANKRTVQETAELHKIIEKLTKELAVKQVQLTHKAADGCNIIAVYKKVKHENQVWFLAKIEQQSELLWLKQNEVDKKEADFIDYCKDYELLYEELMSKYENALKEVAFLEKEYLKAKLLVDKIEENLEEQNCIKGFLNIKKIVEDNKTSEEIPEVLPTPRNYQPSALTNRSDPSNTLEQVINQLKSPRIVVDETDIISLQQEFSNVVGDESIFNASSKSSSLISDNSLSEDLQKIIQEKNEELLDKEEKLKDYEEQIQKLKSQLKN</sequence>
<evidence type="ECO:0000256" key="2">
    <source>
        <dbReference type="SAM" id="MobiDB-lite"/>
    </source>
</evidence>
<gene>
    <name evidence="3" type="ORF">BSTOLATCC_MIC46576</name>
</gene>
<feature type="coiled-coil region" evidence="1">
    <location>
        <begin position="521"/>
        <end position="657"/>
    </location>
</feature>
<feature type="coiled-coil region" evidence="1">
    <location>
        <begin position="147"/>
        <end position="230"/>
    </location>
</feature>
<feature type="coiled-coil region" evidence="1">
    <location>
        <begin position="1080"/>
        <end position="1129"/>
    </location>
</feature>
<dbReference type="Proteomes" id="UP001162131">
    <property type="component" value="Unassembled WGS sequence"/>
</dbReference>
<evidence type="ECO:0000256" key="1">
    <source>
        <dbReference type="SAM" id="Coils"/>
    </source>
</evidence>
<feature type="coiled-coil region" evidence="1">
    <location>
        <begin position="682"/>
        <end position="716"/>
    </location>
</feature>
<reference evidence="3" key="1">
    <citation type="submission" date="2021-09" db="EMBL/GenBank/DDBJ databases">
        <authorList>
            <consortium name="AG Swart"/>
            <person name="Singh M."/>
            <person name="Singh A."/>
            <person name="Seah K."/>
            <person name="Emmerich C."/>
        </authorList>
    </citation>
    <scope>NUCLEOTIDE SEQUENCE</scope>
    <source>
        <strain evidence="3">ATCC30299</strain>
    </source>
</reference>
<feature type="coiled-coil region" evidence="1">
    <location>
        <begin position="919"/>
        <end position="1056"/>
    </location>
</feature>
<organism evidence="3 4">
    <name type="scientific">Blepharisma stoltei</name>
    <dbReference type="NCBI Taxonomy" id="1481888"/>
    <lineage>
        <taxon>Eukaryota</taxon>
        <taxon>Sar</taxon>
        <taxon>Alveolata</taxon>
        <taxon>Ciliophora</taxon>
        <taxon>Postciliodesmatophora</taxon>
        <taxon>Heterotrichea</taxon>
        <taxon>Heterotrichida</taxon>
        <taxon>Blepharismidae</taxon>
        <taxon>Blepharisma</taxon>
    </lineage>
</organism>
<feature type="coiled-coil region" evidence="1">
    <location>
        <begin position="261"/>
        <end position="328"/>
    </location>
</feature>
<proteinExistence type="predicted"/>
<comment type="caution">
    <text evidence="3">The sequence shown here is derived from an EMBL/GenBank/DDBJ whole genome shotgun (WGS) entry which is preliminary data.</text>
</comment>
<evidence type="ECO:0000313" key="4">
    <source>
        <dbReference type="Proteomes" id="UP001162131"/>
    </source>
</evidence>
<keyword evidence="4" id="KW-1185">Reference proteome</keyword>
<feature type="region of interest" description="Disordered" evidence="2">
    <location>
        <begin position="431"/>
        <end position="457"/>
    </location>
</feature>
<feature type="coiled-coil region" evidence="1">
    <location>
        <begin position="1253"/>
        <end position="1294"/>
    </location>
</feature>
<protein>
    <submittedName>
        <fullName evidence="3">Uncharacterized protein</fullName>
    </submittedName>
</protein>
<name>A0AAU9JSJ5_9CILI</name>
<keyword evidence="1" id="KW-0175">Coiled coil</keyword>
<dbReference type="EMBL" id="CAJZBQ010000046">
    <property type="protein sequence ID" value="CAG9328579.1"/>
    <property type="molecule type" value="Genomic_DNA"/>
</dbReference>
<feature type="coiled-coil region" evidence="1">
    <location>
        <begin position="846"/>
        <end position="887"/>
    </location>
</feature>